<dbReference type="AlphaFoldDB" id="A0AAQ4EE38"/>
<sequence>LLYKNSEQWELAVVYFDAFTADKMLMLHFAAAKLLCFHACCAVMFVGATATSGIKVDFLVTPEIG</sequence>
<reference evidence="2 3" key="1">
    <citation type="journal article" date="2023" name="Arcadia Sci">
        <title>De novo assembly of a long-read Amblyomma americanum tick genome.</title>
        <authorList>
            <person name="Chou S."/>
            <person name="Poskanzer K.E."/>
            <person name="Rollins M."/>
            <person name="Thuy-Boun P.S."/>
        </authorList>
    </citation>
    <scope>NUCLEOTIDE SEQUENCE [LARGE SCALE GENOMIC DNA]</scope>
    <source>
        <strain evidence="2">F_SG_1</strain>
        <tissue evidence="2">Salivary glands</tissue>
    </source>
</reference>
<proteinExistence type="predicted"/>
<evidence type="ECO:0000256" key="1">
    <source>
        <dbReference type="SAM" id="Phobius"/>
    </source>
</evidence>
<evidence type="ECO:0000313" key="3">
    <source>
        <dbReference type="Proteomes" id="UP001321473"/>
    </source>
</evidence>
<keyword evidence="3" id="KW-1185">Reference proteome</keyword>
<keyword evidence="1" id="KW-0472">Membrane</keyword>
<feature type="transmembrane region" description="Helical" evidence="1">
    <location>
        <begin position="25"/>
        <end position="46"/>
    </location>
</feature>
<comment type="caution">
    <text evidence="2">The sequence shown here is derived from an EMBL/GenBank/DDBJ whole genome shotgun (WGS) entry which is preliminary data.</text>
</comment>
<accession>A0AAQ4EE38</accession>
<evidence type="ECO:0000313" key="2">
    <source>
        <dbReference type="EMBL" id="KAK8772888.1"/>
    </source>
</evidence>
<keyword evidence="1" id="KW-1133">Transmembrane helix</keyword>
<dbReference type="Proteomes" id="UP001321473">
    <property type="component" value="Unassembled WGS sequence"/>
</dbReference>
<gene>
    <name evidence="2" type="ORF">V5799_012579</name>
</gene>
<feature type="non-terminal residue" evidence="2">
    <location>
        <position position="1"/>
    </location>
</feature>
<protein>
    <submittedName>
        <fullName evidence="2">Uncharacterized protein</fullName>
    </submittedName>
</protein>
<name>A0AAQ4EE38_AMBAM</name>
<dbReference type="EMBL" id="JARKHS020017611">
    <property type="protein sequence ID" value="KAK8772888.1"/>
    <property type="molecule type" value="Genomic_DNA"/>
</dbReference>
<keyword evidence="1" id="KW-0812">Transmembrane</keyword>
<organism evidence="2 3">
    <name type="scientific">Amblyomma americanum</name>
    <name type="common">Lone star tick</name>
    <dbReference type="NCBI Taxonomy" id="6943"/>
    <lineage>
        <taxon>Eukaryota</taxon>
        <taxon>Metazoa</taxon>
        <taxon>Ecdysozoa</taxon>
        <taxon>Arthropoda</taxon>
        <taxon>Chelicerata</taxon>
        <taxon>Arachnida</taxon>
        <taxon>Acari</taxon>
        <taxon>Parasitiformes</taxon>
        <taxon>Ixodida</taxon>
        <taxon>Ixodoidea</taxon>
        <taxon>Ixodidae</taxon>
        <taxon>Amblyomminae</taxon>
        <taxon>Amblyomma</taxon>
    </lineage>
</organism>